<protein>
    <submittedName>
        <fullName evidence="2">Uncharacterized protein</fullName>
    </submittedName>
</protein>
<feature type="chain" id="PRO_5045076181" evidence="1">
    <location>
        <begin position="20"/>
        <end position="336"/>
    </location>
</feature>
<evidence type="ECO:0000256" key="1">
    <source>
        <dbReference type="SAM" id="SignalP"/>
    </source>
</evidence>
<sequence length="336" mass="33972">MTLACLWVAALLLAAPLRAETIALAPPGGACRIHAAPPGTHAGEVALLEAEATRIAAFAARLLADAAAMRLGPAREGVPGFGDWAYGWVQSYVTSYRILLRGVTGLARSVAAEDETPIANRIAEEMAEPIRAEFRARVLAPALGQGSFAADLAHVGAAVDDAWNAALAASAARIAALPRAAAPPTHRLGLAAAGRPDMAGVLEAAPSDPMALLAEDGADGGTVFLRSMRPMAARLGAVVVRVSEAGSLVAAGGGLGFAMAGVPGTVIGVGSGIGASWAIDWLINRLDASINRAAFEGQAIEAIARAERHLAEGSAAIVAAALQQRLVALVAETSCP</sequence>
<gene>
    <name evidence="2" type="ORF">Rmf_02930</name>
</gene>
<accession>A0ABN6NVA1</accession>
<keyword evidence="1" id="KW-0732">Signal</keyword>
<feature type="signal peptide" evidence="1">
    <location>
        <begin position="1"/>
        <end position="19"/>
    </location>
</feature>
<organism evidence="2 3">
    <name type="scientific">Roseomonas fluvialis</name>
    <dbReference type="NCBI Taxonomy" id="1750527"/>
    <lineage>
        <taxon>Bacteria</taxon>
        <taxon>Pseudomonadati</taxon>
        <taxon>Pseudomonadota</taxon>
        <taxon>Alphaproteobacteria</taxon>
        <taxon>Acetobacterales</taxon>
        <taxon>Roseomonadaceae</taxon>
        <taxon>Roseomonas</taxon>
    </lineage>
</organism>
<evidence type="ECO:0000313" key="3">
    <source>
        <dbReference type="Proteomes" id="UP000831327"/>
    </source>
</evidence>
<evidence type="ECO:0000313" key="2">
    <source>
        <dbReference type="EMBL" id="BDG70364.1"/>
    </source>
</evidence>
<reference evidence="2 3" key="1">
    <citation type="journal article" date="2016" name="Microbes Environ.">
        <title>Phylogenetically diverse aerobic anoxygenic phototrophic bacteria isolated from epilithic biofilms in Tama river, Japan.</title>
        <authorList>
            <person name="Hirose S."/>
            <person name="Matsuura K."/>
            <person name="Haruta S."/>
        </authorList>
    </citation>
    <scope>NUCLEOTIDE SEQUENCE [LARGE SCALE GENOMIC DNA]</scope>
    <source>
        <strain evidence="2 3">S08</strain>
    </source>
</reference>
<dbReference type="Proteomes" id="UP000831327">
    <property type="component" value="Chromosome"/>
</dbReference>
<dbReference type="EMBL" id="AP025637">
    <property type="protein sequence ID" value="BDG70364.1"/>
    <property type="molecule type" value="Genomic_DNA"/>
</dbReference>
<proteinExistence type="predicted"/>
<dbReference type="RefSeq" id="WP_244457699.1">
    <property type="nucleotide sequence ID" value="NZ_AP025637.1"/>
</dbReference>
<keyword evidence="3" id="KW-1185">Reference proteome</keyword>
<name>A0ABN6NVA1_9PROT</name>